<dbReference type="Proteomes" id="UP000019335">
    <property type="component" value="Unassembled WGS sequence"/>
</dbReference>
<evidence type="ECO:0000313" key="2">
    <source>
        <dbReference type="Proteomes" id="UP000019335"/>
    </source>
</evidence>
<protein>
    <submittedName>
        <fullName evidence="1">Uncharacterized protein</fullName>
    </submittedName>
</protein>
<comment type="caution">
    <text evidence="1">The sequence shown here is derived from an EMBL/GenBank/DDBJ whole genome shotgun (WGS) entry which is preliminary data.</text>
</comment>
<reference evidence="1 2" key="1">
    <citation type="journal article" date="2014" name="Mol. Plant">
        <title>Chromosome Scale Genome Assembly and Transcriptome Profiling of Nannochloropsis gaditana in Nitrogen Depletion.</title>
        <authorList>
            <person name="Corteggiani Carpinelli E."/>
            <person name="Telatin A."/>
            <person name="Vitulo N."/>
            <person name="Forcato C."/>
            <person name="D'Angelo M."/>
            <person name="Schiavon R."/>
            <person name="Vezzi A."/>
            <person name="Giacometti G.M."/>
            <person name="Morosinotto T."/>
            <person name="Valle G."/>
        </authorList>
    </citation>
    <scope>NUCLEOTIDE SEQUENCE [LARGE SCALE GENOMIC DNA]</scope>
    <source>
        <strain evidence="1 2">B-31</strain>
    </source>
</reference>
<dbReference type="AlphaFoldDB" id="W7SYG2"/>
<dbReference type="EMBL" id="AZIL01003783">
    <property type="protein sequence ID" value="EWM19910.1"/>
    <property type="molecule type" value="Genomic_DNA"/>
</dbReference>
<organism evidence="1 2">
    <name type="scientific">Nannochloropsis gaditana</name>
    <dbReference type="NCBI Taxonomy" id="72520"/>
    <lineage>
        <taxon>Eukaryota</taxon>
        <taxon>Sar</taxon>
        <taxon>Stramenopiles</taxon>
        <taxon>Ochrophyta</taxon>
        <taxon>Eustigmatophyceae</taxon>
        <taxon>Eustigmatales</taxon>
        <taxon>Monodopsidaceae</taxon>
        <taxon>Nannochloropsis</taxon>
    </lineage>
</organism>
<gene>
    <name evidence="1" type="ORF">Naga_103196g1</name>
</gene>
<evidence type="ECO:0000313" key="1">
    <source>
        <dbReference type="EMBL" id="EWM19910.1"/>
    </source>
</evidence>
<keyword evidence="2" id="KW-1185">Reference proteome</keyword>
<proteinExistence type="predicted"/>
<name>W7SYG2_9STRA</name>
<dbReference type="Gene3D" id="3.40.50.11980">
    <property type="match status" value="1"/>
</dbReference>
<accession>W7SYG2</accession>
<sequence>MIAISNDCMRDHWLDLLEARPFLRWKTTQVSPSFTLPLARFSHFPGMHVSVFLTIGIFDRGQYTSKSLLQ</sequence>